<dbReference type="OrthoDB" id="5171321at2"/>
<dbReference type="InterPro" id="IPR017853">
    <property type="entry name" value="GH"/>
</dbReference>
<dbReference type="Pfam" id="PF08924">
    <property type="entry name" value="Rv2525c_GlyHyd-like"/>
    <property type="match status" value="1"/>
</dbReference>
<dbReference type="RefSeq" id="WP_141779022.1">
    <property type="nucleotide sequence ID" value="NZ_VFOV01000001.1"/>
</dbReference>
<protein>
    <submittedName>
        <fullName evidence="4">Peptidoglycan hydrolase-like protein with peptidoglycan-binding domain</fullName>
    </submittedName>
</protein>
<keyword evidence="4" id="KW-0378">Hydrolase</keyword>
<dbReference type="AlphaFoldDB" id="A0A543A2Q5"/>
<reference evidence="4 5" key="1">
    <citation type="submission" date="2019-06" db="EMBL/GenBank/DDBJ databases">
        <title>Sequencing the genomes of 1000 actinobacteria strains.</title>
        <authorList>
            <person name="Klenk H.-P."/>
        </authorList>
    </citation>
    <scope>NUCLEOTIDE SEQUENCE [LARGE SCALE GENOMIC DNA]</scope>
    <source>
        <strain evidence="4 5">DSM 25218</strain>
    </source>
</reference>
<evidence type="ECO:0000259" key="3">
    <source>
        <dbReference type="Pfam" id="PF08924"/>
    </source>
</evidence>
<organism evidence="4 5">
    <name type="scientific">Nocardioides albertanoniae</name>
    <dbReference type="NCBI Taxonomy" id="1175486"/>
    <lineage>
        <taxon>Bacteria</taxon>
        <taxon>Bacillati</taxon>
        <taxon>Actinomycetota</taxon>
        <taxon>Actinomycetes</taxon>
        <taxon>Propionibacteriales</taxon>
        <taxon>Nocardioidaceae</taxon>
        <taxon>Nocardioides</taxon>
    </lineage>
</organism>
<name>A0A543A2Q5_9ACTN</name>
<accession>A0A543A2Q5</accession>
<proteinExistence type="predicted"/>
<dbReference type="InterPro" id="IPR015020">
    <property type="entry name" value="Rv2525c-like_Glyco_Hydro-like"/>
</dbReference>
<feature type="chain" id="PRO_5022240846" evidence="1">
    <location>
        <begin position="37"/>
        <end position="451"/>
    </location>
</feature>
<dbReference type="InterPro" id="IPR036365">
    <property type="entry name" value="PGBD-like_sf"/>
</dbReference>
<keyword evidence="5" id="KW-1185">Reference proteome</keyword>
<feature type="domain" description="Peptidoglycan binding-like" evidence="2">
    <location>
        <begin position="390"/>
        <end position="445"/>
    </location>
</feature>
<keyword evidence="1" id="KW-0732">Signal</keyword>
<dbReference type="GO" id="GO:0016787">
    <property type="term" value="F:hydrolase activity"/>
    <property type="evidence" value="ECO:0007669"/>
    <property type="project" value="UniProtKB-KW"/>
</dbReference>
<evidence type="ECO:0000313" key="5">
    <source>
        <dbReference type="Proteomes" id="UP000320209"/>
    </source>
</evidence>
<gene>
    <name evidence="4" type="ORF">FB381_0730</name>
</gene>
<dbReference type="EMBL" id="VFOV01000001">
    <property type="protein sequence ID" value="TQL66864.1"/>
    <property type="molecule type" value="Genomic_DNA"/>
</dbReference>
<dbReference type="Pfam" id="PF01471">
    <property type="entry name" value="PG_binding_1"/>
    <property type="match status" value="2"/>
</dbReference>
<evidence type="ECO:0000313" key="4">
    <source>
        <dbReference type="EMBL" id="TQL66864.1"/>
    </source>
</evidence>
<dbReference type="Gene3D" id="3.20.20.80">
    <property type="entry name" value="Glycosidases"/>
    <property type="match status" value="1"/>
</dbReference>
<dbReference type="Proteomes" id="UP000320209">
    <property type="component" value="Unassembled WGS sequence"/>
</dbReference>
<feature type="domain" description="Peptidoglycan binding-like" evidence="2">
    <location>
        <begin position="324"/>
        <end position="364"/>
    </location>
</feature>
<dbReference type="Gene3D" id="1.10.101.10">
    <property type="entry name" value="PGBD-like superfamily/PGBD"/>
    <property type="match status" value="2"/>
</dbReference>
<evidence type="ECO:0000259" key="2">
    <source>
        <dbReference type="Pfam" id="PF01471"/>
    </source>
</evidence>
<dbReference type="SUPFAM" id="SSF47090">
    <property type="entry name" value="PGBD-like"/>
    <property type="match status" value="2"/>
</dbReference>
<feature type="domain" description="Rv2525c-like glycoside hydrolase-like" evidence="3">
    <location>
        <begin position="64"/>
        <end position="282"/>
    </location>
</feature>
<dbReference type="SUPFAM" id="SSF51445">
    <property type="entry name" value="(Trans)glycosidases"/>
    <property type="match status" value="1"/>
</dbReference>
<dbReference type="InterPro" id="IPR036366">
    <property type="entry name" value="PGBDSf"/>
</dbReference>
<feature type="signal peptide" evidence="1">
    <location>
        <begin position="1"/>
        <end position="36"/>
    </location>
</feature>
<comment type="caution">
    <text evidence="4">The sequence shown here is derived from an EMBL/GenBank/DDBJ whole genome shotgun (WGS) entry which is preliminary data.</text>
</comment>
<dbReference type="InterPro" id="IPR002477">
    <property type="entry name" value="Peptidoglycan-bd-like"/>
</dbReference>
<evidence type="ECO:0000256" key="1">
    <source>
        <dbReference type="SAM" id="SignalP"/>
    </source>
</evidence>
<sequence>MGDYTRFRIVRRAVGAGVISGVIAVAGLSAPSPAAAANPVTPGNFTGFGFDQCDAPSQSAMERWRKHSKYAAVGIYISGKSRGCRKQTHLSPSWVRHQQARGWRLLPITLGRQASCNPTYPRYSDDPRISSNPTKRYASAKRQGISEANATVKAARHYGIRAGSTMFYDLEGFDIDNKRCRESAMWFVSAWNYRIKKLGYRPALYSSAASGIKAMYDVLRAHPRGFTYPADGWIADWDGRANTSTKFLPGWVWDNHRRAKQYRGPHKETHGGVTIEVDSNYIDLGRGSRSARAMTHCGGVPVSFTGYPALAPKSSSYTPSPVYVKALKCMLSERGSFRGTVDGTYGPELVKAVNAWQRSHGLQVRKTWTMPAWKTLWAANSRPLLKRGATGERVRDLQRALNATSAPERAKVTGVLDQNTHVALVAYQKRLGRTAHGMATEVTWYDLAHGR</sequence>